<dbReference type="SUPFAM" id="SSF52172">
    <property type="entry name" value="CheY-like"/>
    <property type="match status" value="1"/>
</dbReference>
<evidence type="ECO:0000259" key="10">
    <source>
        <dbReference type="PROSITE" id="PS51755"/>
    </source>
</evidence>
<evidence type="ECO:0000313" key="12">
    <source>
        <dbReference type="Proteomes" id="UP000800303"/>
    </source>
</evidence>
<keyword evidence="2" id="KW-0902">Two-component regulatory system</keyword>
<organism evidence="11 12">
    <name type="scientific">Saccharibacillus alkalitolerans</name>
    <dbReference type="NCBI Taxonomy" id="2705290"/>
    <lineage>
        <taxon>Bacteria</taxon>
        <taxon>Bacillati</taxon>
        <taxon>Bacillota</taxon>
        <taxon>Bacilli</taxon>
        <taxon>Bacillales</taxon>
        <taxon>Paenibacillaceae</taxon>
        <taxon>Saccharibacillus</taxon>
    </lineage>
</organism>
<dbReference type="CDD" id="cd17574">
    <property type="entry name" value="REC_OmpR"/>
    <property type="match status" value="1"/>
</dbReference>
<accession>A0ABX0F1W5</accession>
<dbReference type="InterPro" id="IPR001789">
    <property type="entry name" value="Sig_transdc_resp-reg_receiver"/>
</dbReference>
<dbReference type="InterPro" id="IPR016032">
    <property type="entry name" value="Sig_transdc_resp-reg_C-effctor"/>
</dbReference>
<name>A0ABX0F1W5_9BACL</name>
<evidence type="ECO:0000256" key="3">
    <source>
        <dbReference type="ARBA" id="ARBA00023015"/>
    </source>
</evidence>
<keyword evidence="1 6" id="KW-0597">Phosphoprotein</keyword>
<evidence type="ECO:0000256" key="7">
    <source>
        <dbReference type="PROSITE-ProRule" id="PRU01091"/>
    </source>
</evidence>
<dbReference type="SMART" id="SM00862">
    <property type="entry name" value="Trans_reg_C"/>
    <property type="match status" value="1"/>
</dbReference>
<dbReference type="InterPro" id="IPR001867">
    <property type="entry name" value="OmpR/PhoB-type_DNA-bd"/>
</dbReference>
<comment type="caution">
    <text evidence="11">The sequence shown here is derived from an EMBL/GenBank/DDBJ whole genome shotgun (WGS) entry which is preliminary data.</text>
</comment>
<keyword evidence="4 7" id="KW-0238">DNA-binding</keyword>
<proteinExistence type="predicted"/>
<dbReference type="PROSITE" id="PS50110">
    <property type="entry name" value="RESPONSE_REGULATORY"/>
    <property type="match status" value="1"/>
</dbReference>
<dbReference type="CDD" id="cd00383">
    <property type="entry name" value="trans_reg_C"/>
    <property type="match status" value="1"/>
</dbReference>
<dbReference type="InterPro" id="IPR039420">
    <property type="entry name" value="WalR-like"/>
</dbReference>
<dbReference type="Gene3D" id="1.10.10.10">
    <property type="entry name" value="Winged helix-like DNA-binding domain superfamily/Winged helix DNA-binding domain"/>
    <property type="match status" value="1"/>
</dbReference>
<dbReference type="Gene3D" id="3.40.50.2300">
    <property type="match status" value="1"/>
</dbReference>
<dbReference type="PANTHER" id="PTHR48111:SF52">
    <property type="entry name" value="TRANSCRIPTIONAL REGULATORY PROTEIN YVRH"/>
    <property type="match status" value="1"/>
</dbReference>
<dbReference type="PANTHER" id="PTHR48111">
    <property type="entry name" value="REGULATOR OF RPOS"/>
    <property type="match status" value="1"/>
</dbReference>
<sequence>MVIPPHSSHNEGTGGLPGKEEESLRPQNILIVDDEPGIVKMLDTILRKEGYASVDCALTGEEAMEKIRRHAYDLIVLDVMLPDTDGFRLCQEIRRHTDVPILFLTARSGDLDKLTGLGIGGDDYITKPFNPLEVAARIHVQFRRLEQYRTAGQAPEIYRFGSVVIDKKAARLWVSEKEVFCPAKEFELLLFLADHPNQVFTAGQLYERVWGYDSIGDEKTVAIHIMRLRKKIEPDAKNPSLIVTLRGIGYKLVPPGGGNPA</sequence>
<evidence type="ECO:0000256" key="6">
    <source>
        <dbReference type="PROSITE-ProRule" id="PRU00169"/>
    </source>
</evidence>
<dbReference type="PROSITE" id="PS51755">
    <property type="entry name" value="OMPR_PHOB"/>
    <property type="match status" value="1"/>
</dbReference>
<evidence type="ECO:0000256" key="8">
    <source>
        <dbReference type="SAM" id="MobiDB-lite"/>
    </source>
</evidence>
<feature type="domain" description="OmpR/PhoB-type" evidence="10">
    <location>
        <begin position="155"/>
        <end position="254"/>
    </location>
</feature>
<feature type="domain" description="Response regulatory" evidence="9">
    <location>
        <begin position="28"/>
        <end position="142"/>
    </location>
</feature>
<feature type="DNA-binding region" description="OmpR/PhoB-type" evidence="7">
    <location>
        <begin position="155"/>
        <end position="254"/>
    </location>
</feature>
<evidence type="ECO:0000259" key="9">
    <source>
        <dbReference type="PROSITE" id="PS50110"/>
    </source>
</evidence>
<dbReference type="Pfam" id="PF00486">
    <property type="entry name" value="Trans_reg_C"/>
    <property type="match status" value="1"/>
</dbReference>
<evidence type="ECO:0000256" key="5">
    <source>
        <dbReference type="ARBA" id="ARBA00023163"/>
    </source>
</evidence>
<evidence type="ECO:0000256" key="1">
    <source>
        <dbReference type="ARBA" id="ARBA00022553"/>
    </source>
</evidence>
<reference evidence="11 12" key="1">
    <citation type="submission" date="2020-01" db="EMBL/GenBank/DDBJ databases">
        <title>Polyphasic characterisation and genomic insights into a novel alkali tolerant bacterium VR-M41.</title>
        <authorList>
            <person name="Vemuluri V.R."/>
        </authorList>
    </citation>
    <scope>NUCLEOTIDE SEQUENCE [LARGE SCALE GENOMIC DNA]</scope>
    <source>
        <strain evidence="11 12">VR-M41</strain>
    </source>
</reference>
<gene>
    <name evidence="11" type="ORF">GYN08_06155</name>
</gene>
<evidence type="ECO:0000256" key="2">
    <source>
        <dbReference type="ARBA" id="ARBA00023012"/>
    </source>
</evidence>
<dbReference type="SUPFAM" id="SSF46894">
    <property type="entry name" value="C-terminal effector domain of the bipartite response regulators"/>
    <property type="match status" value="1"/>
</dbReference>
<dbReference type="Pfam" id="PF00072">
    <property type="entry name" value="Response_reg"/>
    <property type="match status" value="1"/>
</dbReference>
<keyword evidence="3" id="KW-0805">Transcription regulation</keyword>
<dbReference type="InterPro" id="IPR011006">
    <property type="entry name" value="CheY-like_superfamily"/>
</dbReference>
<feature type="region of interest" description="Disordered" evidence="8">
    <location>
        <begin position="1"/>
        <end position="24"/>
    </location>
</feature>
<keyword evidence="5" id="KW-0804">Transcription</keyword>
<keyword evidence="12" id="KW-1185">Reference proteome</keyword>
<protein>
    <submittedName>
        <fullName evidence="11">Response regulator transcription factor</fullName>
    </submittedName>
</protein>
<dbReference type="Gene3D" id="6.10.250.690">
    <property type="match status" value="1"/>
</dbReference>
<evidence type="ECO:0000313" key="11">
    <source>
        <dbReference type="EMBL" id="NGZ74896.1"/>
    </source>
</evidence>
<dbReference type="Proteomes" id="UP000800303">
    <property type="component" value="Unassembled WGS sequence"/>
</dbReference>
<feature type="modified residue" description="4-aspartylphosphate" evidence="6">
    <location>
        <position position="78"/>
    </location>
</feature>
<dbReference type="InterPro" id="IPR036388">
    <property type="entry name" value="WH-like_DNA-bd_sf"/>
</dbReference>
<evidence type="ECO:0000256" key="4">
    <source>
        <dbReference type="ARBA" id="ARBA00023125"/>
    </source>
</evidence>
<dbReference type="EMBL" id="JAAFGS010000002">
    <property type="protein sequence ID" value="NGZ74896.1"/>
    <property type="molecule type" value="Genomic_DNA"/>
</dbReference>
<dbReference type="SMART" id="SM00448">
    <property type="entry name" value="REC"/>
    <property type="match status" value="1"/>
</dbReference>